<dbReference type="AlphaFoldDB" id="A0A853IDQ2"/>
<feature type="transmembrane region" description="Helical" evidence="1">
    <location>
        <begin position="9"/>
        <end position="28"/>
    </location>
</feature>
<dbReference type="EMBL" id="JACCKB010000005">
    <property type="protein sequence ID" value="NYZ65566.1"/>
    <property type="molecule type" value="Genomic_DNA"/>
</dbReference>
<protein>
    <submittedName>
        <fullName evidence="3">Acyltransferase</fullName>
    </submittedName>
</protein>
<feature type="transmembrane region" description="Helical" evidence="1">
    <location>
        <begin position="215"/>
        <end position="236"/>
    </location>
</feature>
<dbReference type="Proteomes" id="UP000569732">
    <property type="component" value="Unassembled WGS sequence"/>
</dbReference>
<organism evidence="3 4">
    <name type="scientific">Spartinivicinus marinus</name>
    <dbReference type="NCBI Taxonomy" id="2994442"/>
    <lineage>
        <taxon>Bacteria</taxon>
        <taxon>Pseudomonadati</taxon>
        <taxon>Pseudomonadota</taxon>
        <taxon>Gammaproteobacteria</taxon>
        <taxon>Oceanospirillales</taxon>
        <taxon>Zooshikellaceae</taxon>
        <taxon>Spartinivicinus</taxon>
    </lineage>
</organism>
<dbReference type="GO" id="GO:0000271">
    <property type="term" value="P:polysaccharide biosynthetic process"/>
    <property type="evidence" value="ECO:0007669"/>
    <property type="project" value="TreeGrafter"/>
</dbReference>
<feature type="transmembrane region" description="Helical" evidence="1">
    <location>
        <begin position="291"/>
        <end position="310"/>
    </location>
</feature>
<evidence type="ECO:0000256" key="1">
    <source>
        <dbReference type="SAM" id="Phobius"/>
    </source>
</evidence>
<feature type="transmembrane region" description="Helical" evidence="1">
    <location>
        <begin position="126"/>
        <end position="145"/>
    </location>
</feature>
<feature type="domain" description="Acyltransferase 3" evidence="2">
    <location>
        <begin position="7"/>
        <end position="337"/>
    </location>
</feature>
<evidence type="ECO:0000259" key="2">
    <source>
        <dbReference type="Pfam" id="PF01757"/>
    </source>
</evidence>
<feature type="transmembrane region" description="Helical" evidence="1">
    <location>
        <begin position="183"/>
        <end position="203"/>
    </location>
</feature>
<sequence length="350" mass="40118">MNRIDLLDVLRALAALSVFFYHIAVIGGDPFEGFFNLGGIGVDLFFVLSGFFIGLSVLAMPEWNLRIFLTKRFLRLAPGYYISLLLVIAFAAPTYIISVHGLIDILAHVSFIHVYSYHTHGSINGVYWSLGVEAAFYILIAISALKIRNDRHIALILSCWIITAWIWRFLVSQEDSLIPILKFIWSTQIIGMLDEFAYGIIIARFYRSSSLMSKLLSYKVVFLLLFVSLSILYFYLAVQKEPDYWSNWVYLVIGRTFLAISFSILIFVAILISSRIKDNGKLIINKSGMPFLGRISFGIYLYHMPIILALKNSEAYSDENKFLFGIVCLGMTILMAVFSFYFIEKRFYRF</sequence>
<dbReference type="RefSeq" id="WP_180567590.1">
    <property type="nucleotide sequence ID" value="NZ_JACCKB010000005.1"/>
</dbReference>
<evidence type="ECO:0000313" key="4">
    <source>
        <dbReference type="Proteomes" id="UP000569732"/>
    </source>
</evidence>
<keyword evidence="1" id="KW-0812">Transmembrane</keyword>
<feature type="transmembrane region" description="Helical" evidence="1">
    <location>
        <begin position="322"/>
        <end position="343"/>
    </location>
</feature>
<dbReference type="PANTHER" id="PTHR23028">
    <property type="entry name" value="ACETYLTRANSFERASE"/>
    <property type="match status" value="1"/>
</dbReference>
<evidence type="ECO:0000313" key="3">
    <source>
        <dbReference type="EMBL" id="NYZ65566.1"/>
    </source>
</evidence>
<feature type="transmembrane region" description="Helical" evidence="1">
    <location>
        <begin position="152"/>
        <end position="171"/>
    </location>
</feature>
<keyword evidence="1" id="KW-0472">Membrane</keyword>
<dbReference type="GO" id="GO:0016020">
    <property type="term" value="C:membrane"/>
    <property type="evidence" value="ECO:0007669"/>
    <property type="project" value="TreeGrafter"/>
</dbReference>
<keyword evidence="1" id="KW-1133">Transmembrane helix</keyword>
<gene>
    <name evidence="3" type="ORF">H0A36_06045</name>
</gene>
<reference evidence="3 4" key="1">
    <citation type="submission" date="2020-07" db="EMBL/GenBank/DDBJ databases">
        <title>Endozoicomonas sp. nov., isolated from sediment.</title>
        <authorList>
            <person name="Gu T."/>
        </authorList>
    </citation>
    <scope>NUCLEOTIDE SEQUENCE [LARGE SCALE GENOMIC DNA]</scope>
    <source>
        <strain evidence="3 4">SM1973</strain>
    </source>
</reference>
<keyword evidence="3" id="KW-0012">Acyltransferase</keyword>
<feature type="transmembrane region" description="Helical" evidence="1">
    <location>
        <begin position="80"/>
        <end position="106"/>
    </location>
</feature>
<proteinExistence type="predicted"/>
<keyword evidence="4" id="KW-1185">Reference proteome</keyword>
<accession>A0A853IDQ2</accession>
<comment type="caution">
    <text evidence="3">The sequence shown here is derived from an EMBL/GenBank/DDBJ whole genome shotgun (WGS) entry which is preliminary data.</text>
</comment>
<name>A0A853IDQ2_9GAMM</name>
<dbReference type="PANTHER" id="PTHR23028:SF53">
    <property type="entry name" value="ACYL_TRANSF_3 DOMAIN-CONTAINING PROTEIN"/>
    <property type="match status" value="1"/>
</dbReference>
<feature type="transmembrane region" description="Helical" evidence="1">
    <location>
        <begin position="248"/>
        <end position="271"/>
    </location>
</feature>
<dbReference type="InterPro" id="IPR002656">
    <property type="entry name" value="Acyl_transf_3_dom"/>
</dbReference>
<feature type="transmembrane region" description="Helical" evidence="1">
    <location>
        <begin position="34"/>
        <end position="59"/>
    </location>
</feature>
<keyword evidence="3" id="KW-0808">Transferase</keyword>
<dbReference type="GO" id="GO:0016747">
    <property type="term" value="F:acyltransferase activity, transferring groups other than amino-acyl groups"/>
    <property type="evidence" value="ECO:0007669"/>
    <property type="project" value="InterPro"/>
</dbReference>
<dbReference type="InterPro" id="IPR050879">
    <property type="entry name" value="Acyltransferase_3"/>
</dbReference>
<dbReference type="Pfam" id="PF01757">
    <property type="entry name" value="Acyl_transf_3"/>
    <property type="match status" value="1"/>
</dbReference>